<dbReference type="EMBL" id="LN890280">
    <property type="protein sequence ID" value="CUR51805.1"/>
    <property type="molecule type" value="Genomic_DNA"/>
</dbReference>
<organism evidence="1 2">
    <name type="scientific">Nitrosotalea devaniterrae</name>
    <dbReference type="NCBI Taxonomy" id="1078905"/>
    <lineage>
        <taxon>Archaea</taxon>
        <taxon>Nitrososphaerota</taxon>
        <taxon>Nitrososphaeria</taxon>
        <taxon>Nitrosotaleales</taxon>
        <taxon>Nitrosotaleaceae</taxon>
        <taxon>Nitrosotalea</taxon>
    </lineage>
</organism>
<evidence type="ECO:0000313" key="2">
    <source>
        <dbReference type="Proteomes" id="UP000196239"/>
    </source>
</evidence>
<sequence>MMASDDKKSNALIPRRMCRDTNPKKYLVTYDGGVMGNDVILVCEEHITKHPFNEKILSKEIIEQNLDLKRRNP</sequence>
<protein>
    <submittedName>
        <fullName evidence="1">Uncharacterized protein</fullName>
    </submittedName>
</protein>
<dbReference type="AlphaFoldDB" id="A0A128A378"/>
<gene>
    <name evidence="1" type="ORF">NDEV_1040</name>
</gene>
<accession>A0A128A378</accession>
<evidence type="ECO:0000313" key="1">
    <source>
        <dbReference type="EMBL" id="CUR51805.1"/>
    </source>
</evidence>
<dbReference type="Proteomes" id="UP000196239">
    <property type="component" value="Chromosome 1"/>
</dbReference>
<reference evidence="2" key="1">
    <citation type="submission" date="2015-10" db="EMBL/GenBank/DDBJ databases">
        <authorList>
            <person name="Lehtovirta-Morley L.E."/>
            <person name="Vieille C."/>
        </authorList>
    </citation>
    <scope>NUCLEOTIDE SEQUENCE [LARGE SCALE GENOMIC DNA]</scope>
</reference>
<dbReference type="KEGG" id="ndv:NDEV_1040"/>
<name>A0A128A378_9ARCH</name>
<proteinExistence type="predicted"/>
<keyword evidence="2" id="KW-1185">Reference proteome</keyword>